<keyword evidence="3" id="KW-1185">Reference proteome</keyword>
<dbReference type="PROSITE" id="PS51257">
    <property type="entry name" value="PROKAR_LIPOPROTEIN"/>
    <property type="match status" value="1"/>
</dbReference>
<evidence type="ECO:0000256" key="1">
    <source>
        <dbReference type="SAM" id="SignalP"/>
    </source>
</evidence>
<dbReference type="STRING" id="1915309.AXG55_08670"/>
<reference evidence="2 3" key="1">
    <citation type="submission" date="2016-10" db="EMBL/GenBank/DDBJ databases">
        <title>Silvanigrella aquatica sp. nov., isolated from a freshwater lake located in the Black Forest, Germany, description of Silvanigrellaceae fam. nov., Silvanigrellales ord. nov., reclassification of the order Bdellovibrionales in the class Oligoflexia, reclassification of the families Bacteriovoracaceae and Halobacteriovoraceae in the new order Bacteriovoracales ord. nov., and reclassification of the family Pseudobacteriovoracaceae in the order Oligoflexiales.</title>
        <authorList>
            <person name="Hahn M.W."/>
            <person name="Schmidt J."/>
            <person name="Koll U."/>
            <person name="Rohde M."/>
            <person name="Verbag S."/>
            <person name="Pitt A."/>
            <person name="Nakai R."/>
            <person name="Naganuma T."/>
            <person name="Lang E."/>
        </authorList>
    </citation>
    <scope>NUCLEOTIDE SEQUENCE [LARGE SCALE GENOMIC DNA]</scope>
    <source>
        <strain evidence="2 3">MWH-Nonnen-W8red</strain>
    </source>
</reference>
<evidence type="ECO:0000313" key="3">
    <source>
        <dbReference type="Proteomes" id="UP000184731"/>
    </source>
</evidence>
<feature type="signal peptide" evidence="1">
    <location>
        <begin position="1"/>
        <end position="20"/>
    </location>
</feature>
<dbReference type="EMBL" id="CP017834">
    <property type="protein sequence ID" value="APJ03976.1"/>
    <property type="molecule type" value="Genomic_DNA"/>
</dbReference>
<evidence type="ECO:0000313" key="2">
    <source>
        <dbReference type="EMBL" id="APJ03976.1"/>
    </source>
</evidence>
<organism evidence="2 3">
    <name type="scientific">Silvanigrella aquatica</name>
    <dbReference type="NCBI Taxonomy" id="1915309"/>
    <lineage>
        <taxon>Bacteria</taxon>
        <taxon>Pseudomonadati</taxon>
        <taxon>Bdellovibrionota</taxon>
        <taxon>Oligoflexia</taxon>
        <taxon>Silvanigrellales</taxon>
        <taxon>Silvanigrellaceae</taxon>
        <taxon>Silvanigrella</taxon>
    </lineage>
</organism>
<dbReference type="Proteomes" id="UP000184731">
    <property type="component" value="Chromosome"/>
</dbReference>
<protein>
    <recommendedName>
        <fullName evidence="4">Lipoprotein SmpA/OmlA domain-containing protein</fullName>
    </recommendedName>
</protein>
<gene>
    <name evidence="2" type="ORF">AXG55_08670</name>
</gene>
<keyword evidence="1" id="KW-0732">Signal</keyword>
<sequence length="107" mass="12112">MLKKIVCFSVFIFASFSATSCLTVGSQFPSSVSWIKTDTTTRVEVEKAFGPPFRMGYDSGLKTYSYGYYKYSVFSESQTKDLTIRFNNNDTVNSYTFSSSFPDDKKS</sequence>
<evidence type="ECO:0008006" key="4">
    <source>
        <dbReference type="Google" id="ProtNLM"/>
    </source>
</evidence>
<dbReference type="OrthoDB" id="5405892at2"/>
<feature type="chain" id="PRO_5012363102" description="Lipoprotein SmpA/OmlA domain-containing protein" evidence="1">
    <location>
        <begin position="21"/>
        <end position="107"/>
    </location>
</feature>
<proteinExistence type="predicted"/>
<accession>A0A1L4D1A4</accession>
<name>A0A1L4D1A4_9BACT</name>
<dbReference type="AlphaFoldDB" id="A0A1L4D1A4"/>
<dbReference type="RefSeq" id="WP_148697720.1">
    <property type="nucleotide sequence ID" value="NZ_CP017834.1"/>
</dbReference>
<dbReference type="KEGG" id="saqi:AXG55_08670"/>